<evidence type="ECO:0000313" key="7">
    <source>
        <dbReference type="Proteomes" id="UP000284006"/>
    </source>
</evidence>
<dbReference type="PANTHER" id="PTHR30537:SF5">
    <property type="entry name" value="HTH-TYPE TRANSCRIPTIONAL ACTIVATOR TTDR-RELATED"/>
    <property type="match status" value="1"/>
</dbReference>
<dbReference type="FunFam" id="1.10.10.10:FF:000001">
    <property type="entry name" value="LysR family transcriptional regulator"/>
    <property type="match status" value="1"/>
</dbReference>
<dbReference type="RefSeq" id="WP_119813301.1">
    <property type="nucleotide sequence ID" value="NZ_QYUP01000201.1"/>
</dbReference>
<dbReference type="Proteomes" id="UP000284006">
    <property type="component" value="Unassembled WGS sequence"/>
</dbReference>
<dbReference type="InterPro" id="IPR058163">
    <property type="entry name" value="LysR-type_TF_proteobact-type"/>
</dbReference>
<dbReference type="EMBL" id="QYUP01000201">
    <property type="protein sequence ID" value="RJG08211.1"/>
    <property type="molecule type" value="Genomic_DNA"/>
</dbReference>
<organism evidence="6 7">
    <name type="scientific">Massilia cavernae</name>
    <dbReference type="NCBI Taxonomy" id="2320864"/>
    <lineage>
        <taxon>Bacteria</taxon>
        <taxon>Pseudomonadati</taxon>
        <taxon>Pseudomonadota</taxon>
        <taxon>Betaproteobacteria</taxon>
        <taxon>Burkholderiales</taxon>
        <taxon>Oxalobacteraceae</taxon>
        <taxon>Telluria group</taxon>
        <taxon>Massilia</taxon>
    </lineage>
</organism>
<dbReference type="GO" id="GO:0003677">
    <property type="term" value="F:DNA binding"/>
    <property type="evidence" value="ECO:0007669"/>
    <property type="project" value="UniProtKB-KW"/>
</dbReference>
<gene>
    <name evidence="6" type="ORF">D3872_25000</name>
</gene>
<keyword evidence="3" id="KW-0238">DNA-binding</keyword>
<keyword evidence="4" id="KW-0804">Transcription</keyword>
<dbReference type="InterPro" id="IPR036388">
    <property type="entry name" value="WH-like_DNA-bd_sf"/>
</dbReference>
<dbReference type="SUPFAM" id="SSF53850">
    <property type="entry name" value="Periplasmic binding protein-like II"/>
    <property type="match status" value="1"/>
</dbReference>
<proteinExistence type="inferred from homology"/>
<keyword evidence="7" id="KW-1185">Reference proteome</keyword>
<accession>A0A418X6Y2</accession>
<dbReference type="OrthoDB" id="9786526at2"/>
<feature type="domain" description="HTH lysR-type" evidence="5">
    <location>
        <begin position="4"/>
        <end position="61"/>
    </location>
</feature>
<evidence type="ECO:0000256" key="3">
    <source>
        <dbReference type="ARBA" id="ARBA00023125"/>
    </source>
</evidence>
<dbReference type="Gene3D" id="3.40.190.290">
    <property type="match status" value="1"/>
</dbReference>
<dbReference type="Pfam" id="PF00126">
    <property type="entry name" value="HTH_1"/>
    <property type="match status" value="1"/>
</dbReference>
<evidence type="ECO:0000256" key="4">
    <source>
        <dbReference type="ARBA" id="ARBA00023163"/>
    </source>
</evidence>
<dbReference type="InterPro" id="IPR036390">
    <property type="entry name" value="WH_DNA-bd_sf"/>
</dbReference>
<evidence type="ECO:0000313" key="6">
    <source>
        <dbReference type="EMBL" id="RJG08211.1"/>
    </source>
</evidence>
<dbReference type="FunFam" id="3.40.190.290:FF:000001">
    <property type="entry name" value="Transcriptional regulator, LysR family"/>
    <property type="match status" value="1"/>
</dbReference>
<reference evidence="6 7" key="1">
    <citation type="submission" date="2018-09" db="EMBL/GenBank/DDBJ databases">
        <authorList>
            <person name="Zhu H."/>
        </authorList>
    </citation>
    <scope>NUCLEOTIDE SEQUENCE [LARGE SCALE GENOMIC DNA]</scope>
    <source>
        <strain evidence="6 7">K1S02-61</strain>
    </source>
</reference>
<evidence type="ECO:0000256" key="2">
    <source>
        <dbReference type="ARBA" id="ARBA00023015"/>
    </source>
</evidence>
<evidence type="ECO:0000256" key="1">
    <source>
        <dbReference type="ARBA" id="ARBA00009437"/>
    </source>
</evidence>
<dbReference type="GO" id="GO:0003700">
    <property type="term" value="F:DNA-binding transcription factor activity"/>
    <property type="evidence" value="ECO:0007669"/>
    <property type="project" value="InterPro"/>
</dbReference>
<sequence length="299" mass="33057">MAQYDLVSLRSFITVVECGSFVRAAEQLGASTAAISRHVATLERALDTQLISRTTRRSDLTEAGRRFYEDLQSVFQLLGAAEERVRVGRESVTGLLRVAVPLSFGIARMAPLLPAFMRRHPDLKIELLLEDRYTDLQAEGIDVAIRIGSLRDSSLVATRIGTVARLFCAAPAYLMEKGEPQHPVDLQGHSCLHYSLLSVREEWSVAFDGTGHTPQINGPLSANNAEVLAECAIQGMGIVLLPRFVVAQALADGRLREVLTAYNPDPFGLYAVRISRQFTPARLRLFIAYMRESFQDALL</sequence>
<dbReference type="SUPFAM" id="SSF46785">
    <property type="entry name" value="Winged helix' DNA-binding domain"/>
    <property type="match status" value="1"/>
</dbReference>
<dbReference type="AlphaFoldDB" id="A0A418X6Y2"/>
<comment type="caution">
    <text evidence="6">The sequence shown here is derived from an EMBL/GenBank/DDBJ whole genome shotgun (WGS) entry which is preliminary data.</text>
</comment>
<keyword evidence="2" id="KW-0805">Transcription regulation</keyword>
<dbReference type="PANTHER" id="PTHR30537">
    <property type="entry name" value="HTH-TYPE TRANSCRIPTIONAL REGULATOR"/>
    <property type="match status" value="1"/>
</dbReference>
<dbReference type="Gene3D" id="1.10.10.10">
    <property type="entry name" value="Winged helix-like DNA-binding domain superfamily/Winged helix DNA-binding domain"/>
    <property type="match status" value="1"/>
</dbReference>
<name>A0A418X6Y2_9BURK</name>
<comment type="similarity">
    <text evidence="1">Belongs to the LysR transcriptional regulatory family.</text>
</comment>
<dbReference type="CDD" id="cd08422">
    <property type="entry name" value="PBP2_CrgA_like"/>
    <property type="match status" value="1"/>
</dbReference>
<dbReference type="PROSITE" id="PS50931">
    <property type="entry name" value="HTH_LYSR"/>
    <property type="match status" value="1"/>
</dbReference>
<protein>
    <submittedName>
        <fullName evidence="6">LysR family transcriptional regulator</fullName>
    </submittedName>
</protein>
<dbReference type="Pfam" id="PF03466">
    <property type="entry name" value="LysR_substrate"/>
    <property type="match status" value="1"/>
</dbReference>
<evidence type="ECO:0000259" key="5">
    <source>
        <dbReference type="PROSITE" id="PS50931"/>
    </source>
</evidence>
<dbReference type="InterPro" id="IPR005119">
    <property type="entry name" value="LysR_subst-bd"/>
</dbReference>
<dbReference type="InterPro" id="IPR000847">
    <property type="entry name" value="LysR_HTH_N"/>
</dbReference>